<accession>A0A9W9ILH5</accession>
<dbReference type="CDD" id="cd19542">
    <property type="entry name" value="CT_NRPS-like"/>
    <property type="match status" value="1"/>
</dbReference>
<reference evidence="6" key="2">
    <citation type="journal article" date="2023" name="IMA Fungus">
        <title>Comparative genomic study of the Penicillium genus elucidates a diverse pangenome and 15 lateral gene transfer events.</title>
        <authorList>
            <person name="Petersen C."/>
            <person name="Sorensen T."/>
            <person name="Nielsen M.R."/>
            <person name="Sondergaard T.E."/>
            <person name="Sorensen J.L."/>
            <person name="Fitzpatrick D.A."/>
            <person name="Frisvad J.C."/>
            <person name="Nielsen K.L."/>
        </authorList>
    </citation>
    <scope>NUCLEOTIDE SEQUENCE</scope>
    <source>
        <strain evidence="6">IBT 21917</strain>
    </source>
</reference>
<dbReference type="Proteomes" id="UP001146351">
    <property type="component" value="Unassembled WGS sequence"/>
</dbReference>
<dbReference type="InterPro" id="IPR006162">
    <property type="entry name" value="Ppantetheine_attach_site"/>
</dbReference>
<dbReference type="Pfam" id="PF00668">
    <property type="entry name" value="Condensation"/>
    <property type="match status" value="2"/>
</dbReference>
<evidence type="ECO:0000256" key="1">
    <source>
        <dbReference type="ARBA" id="ARBA00022450"/>
    </source>
</evidence>
<dbReference type="InterPro" id="IPR045851">
    <property type="entry name" value="AMP-bd_C_sf"/>
</dbReference>
<dbReference type="PROSITE" id="PS50075">
    <property type="entry name" value="CARRIER"/>
    <property type="match status" value="2"/>
</dbReference>
<evidence type="ECO:0000256" key="3">
    <source>
        <dbReference type="ARBA" id="ARBA00022598"/>
    </source>
</evidence>
<dbReference type="SUPFAM" id="SSF52777">
    <property type="entry name" value="CoA-dependent acyltransferases"/>
    <property type="match status" value="3"/>
</dbReference>
<evidence type="ECO:0000259" key="5">
    <source>
        <dbReference type="PROSITE" id="PS50075"/>
    </source>
</evidence>
<reference evidence="6" key="1">
    <citation type="submission" date="2022-11" db="EMBL/GenBank/DDBJ databases">
        <authorList>
            <person name="Petersen C."/>
        </authorList>
    </citation>
    <scope>NUCLEOTIDE SEQUENCE</scope>
    <source>
        <strain evidence="6">IBT 21917</strain>
    </source>
</reference>
<dbReference type="Gene3D" id="3.30.300.30">
    <property type="match status" value="2"/>
</dbReference>
<dbReference type="InterPro" id="IPR000873">
    <property type="entry name" value="AMP-dep_synth/lig_dom"/>
</dbReference>
<dbReference type="SUPFAM" id="SSF56801">
    <property type="entry name" value="Acetyl-CoA synthetase-like"/>
    <property type="match status" value="2"/>
</dbReference>
<dbReference type="InterPro" id="IPR036736">
    <property type="entry name" value="ACP-like_sf"/>
</dbReference>
<dbReference type="CDD" id="cd05918">
    <property type="entry name" value="A_NRPS_SidN3_like"/>
    <property type="match status" value="1"/>
</dbReference>
<dbReference type="GO" id="GO:0043041">
    <property type="term" value="P:amino acid activation for nonribosomal peptide biosynthetic process"/>
    <property type="evidence" value="ECO:0007669"/>
    <property type="project" value="TreeGrafter"/>
</dbReference>
<dbReference type="GO" id="GO:0016874">
    <property type="term" value="F:ligase activity"/>
    <property type="evidence" value="ECO:0007669"/>
    <property type="project" value="UniProtKB-KW"/>
</dbReference>
<evidence type="ECO:0000256" key="2">
    <source>
        <dbReference type="ARBA" id="ARBA00022553"/>
    </source>
</evidence>
<organism evidence="6 7">
    <name type="scientific">Penicillium capsulatum</name>
    <dbReference type="NCBI Taxonomy" id="69766"/>
    <lineage>
        <taxon>Eukaryota</taxon>
        <taxon>Fungi</taxon>
        <taxon>Dikarya</taxon>
        <taxon>Ascomycota</taxon>
        <taxon>Pezizomycotina</taxon>
        <taxon>Eurotiomycetes</taxon>
        <taxon>Eurotiomycetidae</taxon>
        <taxon>Eurotiales</taxon>
        <taxon>Aspergillaceae</taxon>
        <taxon>Penicillium</taxon>
    </lineage>
</organism>
<dbReference type="InterPro" id="IPR009081">
    <property type="entry name" value="PP-bd_ACP"/>
</dbReference>
<dbReference type="PANTHER" id="PTHR45527">
    <property type="entry name" value="NONRIBOSOMAL PEPTIDE SYNTHETASE"/>
    <property type="match status" value="1"/>
</dbReference>
<dbReference type="Gene3D" id="3.40.50.12780">
    <property type="entry name" value="N-terminal domain of ligase-like"/>
    <property type="match status" value="2"/>
</dbReference>
<comment type="caution">
    <text evidence="6">The sequence shown here is derived from an EMBL/GenBank/DDBJ whole genome shotgun (WGS) entry which is preliminary data.</text>
</comment>
<keyword evidence="2" id="KW-0597">Phosphoprotein</keyword>
<dbReference type="InterPro" id="IPR042099">
    <property type="entry name" value="ANL_N_sf"/>
</dbReference>
<dbReference type="Pfam" id="PF00550">
    <property type="entry name" value="PP-binding"/>
    <property type="match status" value="2"/>
</dbReference>
<dbReference type="EMBL" id="JAPQKO010000002">
    <property type="protein sequence ID" value="KAJ5180004.1"/>
    <property type="molecule type" value="Genomic_DNA"/>
</dbReference>
<dbReference type="GO" id="GO:0005737">
    <property type="term" value="C:cytoplasm"/>
    <property type="evidence" value="ECO:0007669"/>
    <property type="project" value="TreeGrafter"/>
</dbReference>
<feature type="domain" description="Carrier" evidence="5">
    <location>
        <begin position="256"/>
        <end position="332"/>
    </location>
</feature>
<feature type="region of interest" description="Disordered" evidence="4">
    <location>
        <begin position="519"/>
        <end position="542"/>
    </location>
</feature>
<dbReference type="PROSITE" id="PS00455">
    <property type="entry name" value="AMP_BINDING"/>
    <property type="match status" value="1"/>
</dbReference>
<dbReference type="InterPro" id="IPR020806">
    <property type="entry name" value="PKS_PP-bd"/>
</dbReference>
<dbReference type="SMART" id="SM00823">
    <property type="entry name" value="PKS_PP"/>
    <property type="match status" value="1"/>
</dbReference>
<dbReference type="Gene3D" id="3.30.559.30">
    <property type="entry name" value="Nonribosomal peptide synthetase, condensation domain"/>
    <property type="match status" value="1"/>
</dbReference>
<dbReference type="InterPro" id="IPR010071">
    <property type="entry name" value="AA_adenyl_dom"/>
</dbReference>
<dbReference type="OrthoDB" id="416786at2759"/>
<keyword evidence="3" id="KW-0436">Ligase</keyword>
<dbReference type="InterPro" id="IPR001242">
    <property type="entry name" value="Condensation_dom"/>
</dbReference>
<name>A0A9W9ILH5_9EURO</name>
<dbReference type="FunFam" id="3.30.300.30:FF:000015">
    <property type="entry name" value="Nonribosomal peptide synthase SidD"/>
    <property type="match status" value="2"/>
</dbReference>
<feature type="compositionally biased region" description="Basic and acidic residues" evidence="4">
    <location>
        <begin position="519"/>
        <end position="531"/>
    </location>
</feature>
<dbReference type="Pfam" id="PF00501">
    <property type="entry name" value="AMP-binding"/>
    <property type="match status" value="2"/>
</dbReference>
<keyword evidence="7" id="KW-1185">Reference proteome</keyword>
<dbReference type="PROSITE" id="PS00012">
    <property type="entry name" value="PHOSPHOPANTETHEINE"/>
    <property type="match status" value="2"/>
</dbReference>
<evidence type="ECO:0000313" key="7">
    <source>
        <dbReference type="Proteomes" id="UP001146351"/>
    </source>
</evidence>
<dbReference type="InterPro" id="IPR020845">
    <property type="entry name" value="AMP-binding_CS"/>
</dbReference>
<feature type="domain" description="Carrier" evidence="5">
    <location>
        <begin position="1763"/>
        <end position="1833"/>
    </location>
</feature>
<dbReference type="Gene3D" id="3.30.559.10">
    <property type="entry name" value="Chloramphenicol acetyltransferase-like domain"/>
    <property type="match status" value="2"/>
</dbReference>
<dbReference type="InterPro" id="IPR023213">
    <property type="entry name" value="CAT-like_dom_sf"/>
</dbReference>
<gene>
    <name evidence="6" type="ORF">N7492_003214</name>
</gene>
<evidence type="ECO:0000256" key="4">
    <source>
        <dbReference type="SAM" id="MobiDB-lite"/>
    </source>
</evidence>
<proteinExistence type="predicted"/>
<protein>
    <submittedName>
        <fullName evidence="6">Acetyl-CoA synthetase-like protein</fullName>
    </submittedName>
</protein>
<dbReference type="SUPFAM" id="SSF47336">
    <property type="entry name" value="ACP-like"/>
    <property type="match status" value="2"/>
</dbReference>
<sequence>MNAYGPAECSVVSTIQPNAATALHASNIGRPISSACWVVSPHDPERPVPIGTVGELLIEGPSVARGYIHDLERTVASFVPSPTWLRAIRSIETLSNRVYLTGDLVRYESDGSLSYCGRKDAEFKIRGQRVHMGEVENQVQVTFPQVQDVMVDVVSLRNKRQSMVAFLRVAVDSHKTTGDDLLLPPSIQNCTGWSEARLKLEEVLPDYMVPTFFLPVTDIPQTTTGKIDRSRLRQVAESLSTEELQAYSGLSEFKRPVSTAAERLIQTTWAEVLGFEQNQIGSDDSFFRLGGDSITAMQASNRARALGVIHSVADLLRWKTVAQVAANARYIPAHNDNDVPVDSRDSFSLTPYQRSILGQRNPQNVDIRVQLTQRLPVDKIQAAIAIVVRRHPMLRARFRRNAQGAWEQSISPVGKNADYFCTHEHEEKVNQEALSILAQQKTSITNGPVFRVDVFEDLTGCQELHIAAHPMVIDWTSLQIICRDLEKLLYDDYGICPDASGPGFREWCAQQYQTQKEKADVRTEGQCRPDETPSGVPASMPEKPLVSDEFTLTQQVTEDLHSIATCMGLSLQTVLMASVHCSIARVSPTIPLPTIIANQETRQFRLQSEQIGPFCARYAVPPPPVGCDDLLGSLRRCEDAFSLGEIDFSFGTATDREIAEVHFTYKRQVSTDGRLCLIEDASPRGLSDGSELPASAIYIDVTDTANKLHFHAFGRNSEKVRCWLASLKDYILHTLPTSSIARRKVFVSNDFPLLKLTYPELDMLLDHHIPSKGLKLDRVETIYPCSPTQKGLLFVQERDAICFSASAVWKIHSSTERKGQADATKLQEAWKQVVSRHESLRSVFIRVDNLDYASQVILTSGSVSVDRVFCEEPAPGEIPRALSTEPLQQLTSAQIMHNFTICETDSDGLFARLDVSQTIVDGVSMAIIERDLRLAYDGLLDANQPTAYRDCVSHLQQLDIHSNREAENYWKEYLNDYSPFNLPSDAMGSFHSTSKSSFQSVSVRMTSDAQLRRFCAKLDITMSTFFYFAWAVVLWRFTGSSDICFGSFTAGRDANVPGIQDAVGLFANVLACRVSVDKDDTFANVLPTVQKNHSNGLSHALPLAKIAQLAALPTEDLIRTVVNVQFSTISHSDTNSSLELTRVSSEEYTEQDITLCVDSIPAGLEVALNYRSSKVSDFLAAQMADYLDLIISTILLRPHGTPRELVRVLSTNDQTMLGHWSSSITESDPKCLHPIIHRWSQDQPHALAVAETDETLTYKELDLFSSELAQRISAVGIRPRTFIPLYFEKSRWVIVAVLAVIKAGCAFILLDPSHPFDRLQFICSETHASLILCSKKLASTGAALATNSLVVSGDEFSKIDDKVDYSPPSMSPDDPLYMVFTSGSTGRPKGAIVHHNGFVSSNTALIRPFGLDSTSTVLHFCSYSFDVSVQEILLTLMVGATIRILSDAEREHFLLRGYSPLPVTHTILTPSVASILDPTRASTWVSTMILIGEPISRSFVQRWAGVVRLINSYGPAECSVTSHCTEALTEVCDPVNIGRANGAFGWVTDPNDPSILAPIGAVGELILDGPAVGRGYYNEPEKTAAAFIPPPSWSVERPDLGSRCYRTGDLVRYESDGTLRFEGRQGTQAKLRGQRVELGEIEYQIKEYFPGTTGAVAEVVTLAGGVAHIVAFITLDKTGTTNPTPEQTLLLAPETEFFQAQSSAISRLECVLPTFMIPSYFLPLRSFPQTMSNKTDRRQLRELVLTMSDSAITAYSGLKAHREPSNEREEAFRQILAQTLGVEPTVIGIDDDFFQLGGDSVAAMKIASTARAAGFHITGPDILIQRRISRMVA</sequence>
<evidence type="ECO:0000313" key="6">
    <source>
        <dbReference type="EMBL" id="KAJ5180004.1"/>
    </source>
</evidence>
<keyword evidence="1" id="KW-0596">Phosphopantetheine</keyword>
<dbReference type="GO" id="GO:0031177">
    <property type="term" value="F:phosphopantetheine binding"/>
    <property type="evidence" value="ECO:0007669"/>
    <property type="project" value="InterPro"/>
</dbReference>
<dbReference type="PANTHER" id="PTHR45527:SF12">
    <property type="entry name" value="NONRIBOSOMAL PEPTIDE SYNTHETASE IVOA"/>
    <property type="match status" value="1"/>
</dbReference>
<dbReference type="Gene3D" id="1.10.1200.10">
    <property type="entry name" value="ACP-like"/>
    <property type="match status" value="2"/>
</dbReference>
<dbReference type="NCBIfam" id="TIGR01733">
    <property type="entry name" value="AA-adenyl-dom"/>
    <property type="match status" value="1"/>
</dbReference>
<dbReference type="GO" id="GO:0044550">
    <property type="term" value="P:secondary metabolite biosynthetic process"/>
    <property type="evidence" value="ECO:0007669"/>
    <property type="project" value="TreeGrafter"/>
</dbReference>